<gene>
    <name evidence="1" type="ORF">AACH06_23765</name>
</gene>
<reference evidence="1 2" key="1">
    <citation type="submission" date="2024-04" db="EMBL/GenBank/DDBJ databases">
        <title>Novel species of the genus Ideonella isolated from streams.</title>
        <authorList>
            <person name="Lu H."/>
        </authorList>
    </citation>
    <scope>NUCLEOTIDE SEQUENCE [LARGE SCALE GENOMIC DNA]</scope>
    <source>
        <strain evidence="1 2">DXS29W</strain>
    </source>
</reference>
<evidence type="ECO:0000313" key="2">
    <source>
        <dbReference type="Proteomes" id="UP001371218"/>
    </source>
</evidence>
<sequence>MDGKAIRKIVIVGGGTAGWMAAAPLAQRLCQGPGQRCEVVLIESPDIGTIGVGEATLPTIRFYNQALGLDNADFIKNTQASFKLGIEFKGWGHLGNRFFHGFGEFGPAVDGMAGHMLWLRLRLSGMTGLPSHEDWSAATVMARQNRFTLPQSGPPSAGNAFSYAFHFDAGLYAAYLRDYAMQRGAVRIEGTIVDVELRDTDGFVAAVRLQDGRRIDGDLFLDCSGFRALLIEGVMKAGYEDWSAMLPCNSAQAVPSARAPSLTPFTTSTARSAGWLWRIPLQHRTGNGHVYCNQFTSDAEASRVLLDGLDTEALDEPRQLRFTTGRRRQAWVKNVVAVGLASGFLEPLESTSIQLIMDGVGRLVELMPDRDFHPALAAEYNRRMQAQYESIRDFIVLHYKLTRRDDSEFWRYCAAMPIPDTLRHQIELFRAAGRIVILDREGFSEPSWFSLLMGLGVVPQSRDPWLDRFDGDALRTHLERVRRAIAGTVAGMPDHGDFIAQFAAAPPVAMPRPASMPH</sequence>
<organism evidence="1 2">
    <name type="scientific">Ideonella lacteola</name>
    <dbReference type="NCBI Taxonomy" id="2984193"/>
    <lineage>
        <taxon>Bacteria</taxon>
        <taxon>Pseudomonadati</taxon>
        <taxon>Pseudomonadota</taxon>
        <taxon>Betaproteobacteria</taxon>
        <taxon>Burkholderiales</taxon>
        <taxon>Sphaerotilaceae</taxon>
        <taxon>Ideonella</taxon>
    </lineage>
</organism>
<dbReference type="PANTHER" id="PTHR43747">
    <property type="entry name" value="FAD-BINDING PROTEIN"/>
    <property type="match status" value="1"/>
</dbReference>
<name>A0ABU9BZJ8_9BURK</name>
<dbReference type="InterPro" id="IPR033856">
    <property type="entry name" value="Trp_halogen"/>
</dbReference>
<dbReference type="PIRSF" id="PIRSF011396">
    <property type="entry name" value="Trp_halogenase"/>
    <property type="match status" value="1"/>
</dbReference>
<keyword evidence="2" id="KW-1185">Reference proteome</keyword>
<proteinExistence type="predicted"/>
<dbReference type="InterPro" id="IPR006905">
    <property type="entry name" value="Flavin_halogenase"/>
</dbReference>
<dbReference type="EMBL" id="JBBUTG010000022">
    <property type="protein sequence ID" value="MEK8033853.1"/>
    <property type="molecule type" value="Genomic_DNA"/>
</dbReference>
<dbReference type="PANTHER" id="PTHR43747:SF4">
    <property type="entry name" value="FLAVIN-DEPENDENT TRYPTOPHAN HALOGENASE"/>
    <property type="match status" value="1"/>
</dbReference>
<accession>A0ABU9BZJ8</accession>
<dbReference type="Pfam" id="PF04820">
    <property type="entry name" value="Trp_halogenase"/>
    <property type="match status" value="1"/>
</dbReference>
<dbReference type="Gene3D" id="3.50.50.60">
    <property type="entry name" value="FAD/NAD(P)-binding domain"/>
    <property type="match status" value="1"/>
</dbReference>
<dbReference type="InterPro" id="IPR036188">
    <property type="entry name" value="FAD/NAD-bd_sf"/>
</dbReference>
<comment type="caution">
    <text evidence="1">The sequence shown here is derived from an EMBL/GenBank/DDBJ whole genome shotgun (WGS) entry which is preliminary data.</text>
</comment>
<protein>
    <submittedName>
        <fullName evidence="1">Tryptophan halogenase family protein</fullName>
    </submittedName>
</protein>
<dbReference type="Proteomes" id="UP001371218">
    <property type="component" value="Unassembled WGS sequence"/>
</dbReference>
<dbReference type="RefSeq" id="WP_341428279.1">
    <property type="nucleotide sequence ID" value="NZ_JBBUTG010000022.1"/>
</dbReference>
<dbReference type="InterPro" id="IPR050816">
    <property type="entry name" value="Flavin-dep_Halogenase_NPB"/>
</dbReference>
<dbReference type="SUPFAM" id="SSF51905">
    <property type="entry name" value="FAD/NAD(P)-binding domain"/>
    <property type="match status" value="1"/>
</dbReference>
<evidence type="ECO:0000313" key="1">
    <source>
        <dbReference type="EMBL" id="MEK8033853.1"/>
    </source>
</evidence>